<protein>
    <submittedName>
        <fullName evidence="1">Uncharacterized protein</fullName>
    </submittedName>
</protein>
<proteinExistence type="predicted"/>
<sequence length="117" mass="12481">MAVKPSVVPTARRPQLVAETPMLIPPARHILSLRISPGGGIFTWFVAREDGYEGVNVSGGTMATAHRVGFREGGAVLSVRTGQERATDTRRVNRSGLETGAVLMMMSSHSAKKPPTV</sequence>
<gene>
    <name evidence="1" type="ORF">PLEPLA_LOCUS13346</name>
</gene>
<evidence type="ECO:0000313" key="2">
    <source>
        <dbReference type="Proteomes" id="UP001153269"/>
    </source>
</evidence>
<dbReference type="Proteomes" id="UP001153269">
    <property type="component" value="Unassembled WGS sequence"/>
</dbReference>
<name>A0A9N7YH69_PLEPL</name>
<dbReference type="AlphaFoldDB" id="A0A9N7YH69"/>
<accession>A0A9N7YH69</accession>
<evidence type="ECO:0000313" key="1">
    <source>
        <dbReference type="EMBL" id="CAB1425416.1"/>
    </source>
</evidence>
<keyword evidence="2" id="KW-1185">Reference proteome</keyword>
<comment type="caution">
    <text evidence="1">The sequence shown here is derived from an EMBL/GenBank/DDBJ whole genome shotgun (WGS) entry which is preliminary data.</text>
</comment>
<dbReference type="EMBL" id="CADEAL010000802">
    <property type="protein sequence ID" value="CAB1425416.1"/>
    <property type="molecule type" value="Genomic_DNA"/>
</dbReference>
<organism evidence="1 2">
    <name type="scientific">Pleuronectes platessa</name>
    <name type="common">European plaice</name>
    <dbReference type="NCBI Taxonomy" id="8262"/>
    <lineage>
        <taxon>Eukaryota</taxon>
        <taxon>Metazoa</taxon>
        <taxon>Chordata</taxon>
        <taxon>Craniata</taxon>
        <taxon>Vertebrata</taxon>
        <taxon>Euteleostomi</taxon>
        <taxon>Actinopterygii</taxon>
        <taxon>Neopterygii</taxon>
        <taxon>Teleostei</taxon>
        <taxon>Neoteleostei</taxon>
        <taxon>Acanthomorphata</taxon>
        <taxon>Carangaria</taxon>
        <taxon>Pleuronectiformes</taxon>
        <taxon>Pleuronectoidei</taxon>
        <taxon>Pleuronectidae</taxon>
        <taxon>Pleuronectes</taxon>
    </lineage>
</organism>
<reference evidence="1" key="1">
    <citation type="submission" date="2020-03" db="EMBL/GenBank/DDBJ databases">
        <authorList>
            <person name="Weist P."/>
        </authorList>
    </citation>
    <scope>NUCLEOTIDE SEQUENCE</scope>
</reference>